<evidence type="ECO:0000259" key="21">
    <source>
        <dbReference type="PROSITE" id="PS50112"/>
    </source>
</evidence>
<evidence type="ECO:0000313" key="24">
    <source>
        <dbReference type="Proteomes" id="UP000199306"/>
    </source>
</evidence>
<feature type="domain" description="PAS" evidence="21">
    <location>
        <begin position="308"/>
        <end position="378"/>
    </location>
</feature>
<dbReference type="PROSITE" id="PS50112">
    <property type="entry name" value="PAS"/>
    <property type="match status" value="2"/>
</dbReference>
<evidence type="ECO:0000256" key="13">
    <source>
        <dbReference type="ARBA" id="ARBA00023136"/>
    </source>
</evidence>
<evidence type="ECO:0000256" key="7">
    <source>
        <dbReference type="ARBA" id="ARBA00022692"/>
    </source>
</evidence>
<dbReference type="PROSITE" id="PS50109">
    <property type="entry name" value="HIS_KIN"/>
    <property type="match status" value="1"/>
</dbReference>
<dbReference type="Gene3D" id="3.30.450.40">
    <property type="match status" value="1"/>
</dbReference>
<evidence type="ECO:0000256" key="9">
    <source>
        <dbReference type="ARBA" id="ARBA00022777"/>
    </source>
</evidence>
<evidence type="ECO:0000256" key="14">
    <source>
        <dbReference type="ARBA" id="ARBA00064003"/>
    </source>
</evidence>
<dbReference type="SUPFAM" id="SSF55785">
    <property type="entry name" value="PYP-like sensor domain (PAS domain)"/>
    <property type="match status" value="4"/>
</dbReference>
<dbReference type="SUPFAM" id="SSF47384">
    <property type="entry name" value="Homodimeric domain of signal transducing histidine kinase"/>
    <property type="match status" value="1"/>
</dbReference>
<dbReference type="InterPro" id="IPR004358">
    <property type="entry name" value="Sig_transdc_His_kin-like_C"/>
</dbReference>
<dbReference type="Gene3D" id="3.30.565.10">
    <property type="entry name" value="Histidine kinase-like ATPase, C-terminal domain"/>
    <property type="match status" value="1"/>
</dbReference>
<dbReference type="GO" id="GO:0005886">
    <property type="term" value="C:plasma membrane"/>
    <property type="evidence" value="ECO:0007669"/>
    <property type="project" value="UniProtKB-SubCell"/>
</dbReference>
<dbReference type="InterPro" id="IPR013656">
    <property type="entry name" value="PAS_4"/>
</dbReference>
<dbReference type="SUPFAM" id="SSF47226">
    <property type="entry name" value="Histidine-containing phosphotransfer domain, HPT domain"/>
    <property type="match status" value="1"/>
</dbReference>
<feature type="modified residue" description="4-aspartylphosphate" evidence="17">
    <location>
        <position position="1133"/>
    </location>
</feature>
<comment type="catalytic activity">
    <reaction evidence="1">
        <text>ATP + protein L-histidine = ADP + protein N-phospho-L-histidine.</text>
        <dbReference type="EC" id="2.7.13.3"/>
    </reaction>
</comment>
<keyword evidence="12" id="KW-0902">Two-component regulatory system</keyword>
<evidence type="ECO:0000259" key="20">
    <source>
        <dbReference type="PROSITE" id="PS50110"/>
    </source>
</evidence>
<dbReference type="InterPro" id="IPR036641">
    <property type="entry name" value="HPT_dom_sf"/>
</dbReference>
<dbReference type="SUPFAM" id="SSF55781">
    <property type="entry name" value="GAF domain-like"/>
    <property type="match status" value="1"/>
</dbReference>
<dbReference type="SMART" id="SM00448">
    <property type="entry name" value="REC"/>
    <property type="match status" value="2"/>
</dbReference>
<dbReference type="InterPro" id="IPR036890">
    <property type="entry name" value="HATPase_C_sf"/>
</dbReference>
<evidence type="ECO:0000259" key="19">
    <source>
        <dbReference type="PROSITE" id="PS50109"/>
    </source>
</evidence>
<dbReference type="Pfam" id="PF08448">
    <property type="entry name" value="PAS_4"/>
    <property type="match status" value="2"/>
</dbReference>
<dbReference type="FunFam" id="3.30.565.10:FF:000010">
    <property type="entry name" value="Sensor histidine kinase RcsC"/>
    <property type="match status" value="1"/>
</dbReference>
<evidence type="ECO:0000256" key="6">
    <source>
        <dbReference type="ARBA" id="ARBA00022679"/>
    </source>
</evidence>
<dbReference type="EC" id="2.7.13.3" evidence="3"/>
<dbReference type="InterPro" id="IPR001789">
    <property type="entry name" value="Sig_transdc_resp-reg_receiver"/>
</dbReference>
<evidence type="ECO:0000256" key="8">
    <source>
        <dbReference type="ARBA" id="ARBA00022741"/>
    </source>
</evidence>
<comment type="subunit">
    <text evidence="14">At low DSF concentrations, interacts with RpfF.</text>
</comment>
<evidence type="ECO:0000256" key="4">
    <source>
        <dbReference type="ARBA" id="ARBA00022475"/>
    </source>
</evidence>
<dbReference type="InterPro" id="IPR003661">
    <property type="entry name" value="HisK_dim/P_dom"/>
</dbReference>
<dbReference type="EMBL" id="FOXH01000004">
    <property type="protein sequence ID" value="SFP64875.1"/>
    <property type="molecule type" value="Genomic_DNA"/>
</dbReference>
<feature type="domain" description="Response regulatory" evidence="20">
    <location>
        <begin position="939"/>
        <end position="1059"/>
    </location>
</feature>
<dbReference type="STRING" id="1079859.SAMN04515674_104370"/>
<evidence type="ECO:0000256" key="15">
    <source>
        <dbReference type="ARBA" id="ARBA00068150"/>
    </source>
</evidence>
<dbReference type="CDD" id="cd00088">
    <property type="entry name" value="HPT"/>
    <property type="match status" value="1"/>
</dbReference>
<dbReference type="CDD" id="cd16922">
    <property type="entry name" value="HATPase_EvgS-ArcB-TorS-like"/>
    <property type="match status" value="1"/>
</dbReference>
<evidence type="ECO:0000256" key="10">
    <source>
        <dbReference type="ARBA" id="ARBA00022840"/>
    </source>
</evidence>
<evidence type="ECO:0000256" key="1">
    <source>
        <dbReference type="ARBA" id="ARBA00000085"/>
    </source>
</evidence>
<keyword evidence="4" id="KW-1003">Cell membrane</keyword>
<dbReference type="SUPFAM" id="SSF55874">
    <property type="entry name" value="ATPase domain of HSP90 chaperone/DNA topoisomerase II/histidine kinase"/>
    <property type="match status" value="1"/>
</dbReference>
<dbReference type="SUPFAM" id="SSF52172">
    <property type="entry name" value="CheY-like"/>
    <property type="match status" value="2"/>
</dbReference>
<dbReference type="SMART" id="SM00387">
    <property type="entry name" value="HATPase_c"/>
    <property type="match status" value="1"/>
</dbReference>
<dbReference type="InterPro" id="IPR013655">
    <property type="entry name" value="PAS_fold_3"/>
</dbReference>
<evidence type="ECO:0000256" key="12">
    <source>
        <dbReference type="ARBA" id="ARBA00023012"/>
    </source>
</evidence>
<evidence type="ECO:0000256" key="11">
    <source>
        <dbReference type="ARBA" id="ARBA00022989"/>
    </source>
</evidence>
<dbReference type="InterPro" id="IPR008207">
    <property type="entry name" value="Sig_transdc_His_kin_Hpt_dom"/>
</dbReference>
<dbReference type="Gene3D" id="3.30.450.20">
    <property type="entry name" value="PAS domain"/>
    <property type="match status" value="4"/>
</dbReference>
<name>A0A1I5S2E1_9BACT</name>
<feature type="region of interest" description="Disordered" evidence="18">
    <location>
        <begin position="1"/>
        <end position="21"/>
    </location>
</feature>
<evidence type="ECO:0000313" key="23">
    <source>
        <dbReference type="EMBL" id="SFP64875.1"/>
    </source>
</evidence>
<proteinExistence type="predicted"/>
<keyword evidence="5 17" id="KW-0597">Phosphoprotein</keyword>
<dbReference type="Pfam" id="PF02518">
    <property type="entry name" value="HATPase_c"/>
    <property type="match status" value="1"/>
</dbReference>
<feature type="domain" description="Response regulatory" evidence="20">
    <location>
        <begin position="1082"/>
        <end position="1200"/>
    </location>
</feature>
<evidence type="ECO:0000259" key="22">
    <source>
        <dbReference type="PROSITE" id="PS50894"/>
    </source>
</evidence>
<reference evidence="23 24" key="1">
    <citation type="submission" date="2016-10" db="EMBL/GenBank/DDBJ databases">
        <authorList>
            <person name="de Groot N.N."/>
        </authorList>
    </citation>
    <scope>NUCLEOTIDE SEQUENCE [LARGE SCALE GENOMIC DNA]</scope>
    <source>
        <strain evidence="24">E92,LMG 26720,CCM 7988</strain>
    </source>
</reference>
<keyword evidence="13" id="KW-0472">Membrane</keyword>
<dbReference type="InterPro" id="IPR029016">
    <property type="entry name" value="GAF-like_dom_sf"/>
</dbReference>
<dbReference type="CDD" id="cd00130">
    <property type="entry name" value="PAS"/>
    <property type="match status" value="2"/>
</dbReference>
<comment type="subcellular location">
    <subcellularLocation>
        <location evidence="2">Cell membrane</location>
        <topology evidence="2">Multi-pass membrane protein</topology>
    </subcellularLocation>
</comment>
<evidence type="ECO:0000256" key="5">
    <source>
        <dbReference type="ARBA" id="ARBA00022553"/>
    </source>
</evidence>
<dbReference type="InterPro" id="IPR035965">
    <property type="entry name" value="PAS-like_dom_sf"/>
</dbReference>
<keyword evidence="9" id="KW-0418">Kinase</keyword>
<feature type="domain" description="Histidine kinase" evidence="19">
    <location>
        <begin position="701"/>
        <end position="923"/>
    </location>
</feature>
<dbReference type="Pfam" id="PF00072">
    <property type="entry name" value="Response_reg"/>
    <property type="match status" value="2"/>
</dbReference>
<keyword evidence="11" id="KW-1133">Transmembrane helix</keyword>
<dbReference type="InterPro" id="IPR005467">
    <property type="entry name" value="His_kinase_dom"/>
</dbReference>
<feature type="domain" description="PAS" evidence="21">
    <location>
        <begin position="186"/>
        <end position="256"/>
    </location>
</feature>
<dbReference type="PROSITE" id="PS50110">
    <property type="entry name" value="RESPONSE_REGULATORY"/>
    <property type="match status" value="2"/>
</dbReference>
<protein>
    <recommendedName>
        <fullName evidence="15">Sensory/regulatory protein RpfC</fullName>
        <ecNumber evidence="3">2.7.13.3</ecNumber>
    </recommendedName>
</protein>
<evidence type="ECO:0000256" key="18">
    <source>
        <dbReference type="SAM" id="MobiDB-lite"/>
    </source>
</evidence>
<dbReference type="GO" id="GO:0000155">
    <property type="term" value="F:phosphorelay sensor kinase activity"/>
    <property type="evidence" value="ECO:0007669"/>
    <property type="project" value="InterPro"/>
</dbReference>
<dbReference type="CDD" id="cd17546">
    <property type="entry name" value="REC_hyHK_CKI1_RcsC-like"/>
    <property type="match status" value="2"/>
</dbReference>
<dbReference type="InterPro" id="IPR036097">
    <property type="entry name" value="HisK_dim/P_sf"/>
</dbReference>
<sequence>MLNCTYKSTSGDRHSRKQNSMNIFPIPDNEKARLKALKNYQILDTTSEKEFNRLAELAMLACDVPVALISFIDEKRQWFKSKIGINLREIPKEISICRIPLSSQAFYEIEDLSLDPDFGDNRIFPENTPILHYAACPLIDPDGFALGTISVLDYKPGKLSGSQKTSLSLLAEEVVFLLTERKKRQESNYFTRILQSSKDLICVVNPAGYLKKLNIAFTEIFGWDEEFLLNTSFFDLIHPDDIEKTKKGISDLQQGTGTFGFTNRIKSKNGEYKTLAWLGTPDFHTGNLYVLGRDVSEETKRSLMLQHSESRFRSFFESSQGLMCTHDFEGKLLSVNLAGAGILGYTPEELIGKRLHDIMDVKHHGIIDHYLVEILHNGKSNGVMHTLHKNGTTRIWLFNNVLEKSPDGEEYVIGNALDITARHYLEADLKKTKEILEQTNQVARVGGWEVNMSKQKLFWSNVSKEIHEVPADYEPDVNTAINFYKEEYRDKVYQSAREAITEGKSWDLEVQILTGTGRERWVRTMGNADFDNGICKRLYGTFQDIDEIKMAELALITEKARLLAFVEHAPAAVAMFDCDIKYVAVSNRWLEEYHLTGRNLLGLSHYDVFPNISDEWKTIHQNCLNGAVEKCEEESWRPEGWSHDQYLRWEVRPWYNLDGSVGGIMMLTQDVTDLSLKKEELRKSKILAEQASIAKSEFLANMSHEIRTPLNGVIGFTDLVLKTNLNETQQQYLSIVNQSANALLNIINDILDFSKIEAGKLELDIDKCDLYEMGYQAADIITFQAQTKGLEVLLNISNDLPRFIWVDSIRIKQILINLLGNAVKFTEKGEIELKIEQLSHDEGDRKTIRFEVRDTGIGIKPEKRSKIFEEFLQEDSSTTKKYGGTGLGLTISNRLLELMGSKLELRSTVGVGSTFYFDLILDTERGEPVIWENFDVIKNVLIVDDNDNNRLIVKQMLLLKNIHSVEAKNGFEALQLLNERDDFDLIMMDYHMPYMDGIETIRKIRENFGDSMEKQPVILLHSSSDDEALIKACEDLKVNQRIVKPIKIHDLFDTLSHLFIKEITVVKTPDFTDNHQNTKELRILIAEDNPVNKLFAKTLVHRIAPNAIIVEANNGKEALKQCQTELPDLVLMDIQMPEMNGYEATLKIRELNGGTQVPIIALTAGNLKGEREKCLAIGMDDFMAKPFVEGAMVNIFNKWLSSSKDLKPVPVIISPKESEDYFDVEFLKSMVGDDLETIREIMKIAVEELDKSDKSIQESIRSQNLIALKAAGHRLKGTSLSSGLKTITNFAHKFETLLTFDEENLKKLYLDFRKELDLVLPIIKESLD</sequence>
<dbReference type="InterPro" id="IPR011006">
    <property type="entry name" value="CheY-like_superfamily"/>
</dbReference>
<evidence type="ECO:0000256" key="2">
    <source>
        <dbReference type="ARBA" id="ARBA00004651"/>
    </source>
</evidence>
<dbReference type="CDD" id="cd00082">
    <property type="entry name" value="HisKA"/>
    <property type="match status" value="1"/>
</dbReference>
<dbReference type="PRINTS" id="PR00344">
    <property type="entry name" value="BCTRLSENSOR"/>
</dbReference>
<accession>A0A1I5S2E1</accession>
<dbReference type="GO" id="GO:0005524">
    <property type="term" value="F:ATP binding"/>
    <property type="evidence" value="ECO:0007669"/>
    <property type="project" value="UniProtKB-KW"/>
</dbReference>
<evidence type="ECO:0000256" key="16">
    <source>
        <dbReference type="PROSITE-ProRule" id="PRU00110"/>
    </source>
</evidence>
<dbReference type="Proteomes" id="UP000199306">
    <property type="component" value="Unassembled WGS sequence"/>
</dbReference>
<feature type="modified residue" description="Phosphohistidine" evidence="16">
    <location>
        <position position="1273"/>
    </location>
</feature>
<keyword evidence="10" id="KW-0067">ATP-binding</keyword>
<dbReference type="SMART" id="SM00388">
    <property type="entry name" value="HisKA"/>
    <property type="match status" value="1"/>
</dbReference>
<feature type="modified residue" description="4-aspartylphosphate" evidence="17">
    <location>
        <position position="989"/>
    </location>
</feature>
<dbReference type="Gene3D" id="1.20.120.160">
    <property type="entry name" value="HPT domain"/>
    <property type="match status" value="1"/>
</dbReference>
<evidence type="ECO:0000256" key="17">
    <source>
        <dbReference type="PROSITE-ProRule" id="PRU00169"/>
    </source>
</evidence>
<keyword evidence="24" id="KW-1185">Reference proteome</keyword>
<dbReference type="PANTHER" id="PTHR45339">
    <property type="entry name" value="HYBRID SIGNAL TRANSDUCTION HISTIDINE KINASE J"/>
    <property type="match status" value="1"/>
</dbReference>
<dbReference type="NCBIfam" id="TIGR00229">
    <property type="entry name" value="sensory_box"/>
    <property type="match status" value="2"/>
</dbReference>
<feature type="domain" description="HPt" evidence="22">
    <location>
        <begin position="1234"/>
        <end position="1328"/>
    </location>
</feature>
<keyword evidence="6" id="KW-0808">Transferase</keyword>
<dbReference type="Pfam" id="PF01627">
    <property type="entry name" value="Hpt"/>
    <property type="match status" value="1"/>
</dbReference>
<dbReference type="PROSITE" id="PS50894">
    <property type="entry name" value="HPT"/>
    <property type="match status" value="1"/>
</dbReference>
<gene>
    <name evidence="23" type="ORF">SAMN04515674_104370</name>
</gene>
<dbReference type="InterPro" id="IPR000014">
    <property type="entry name" value="PAS"/>
</dbReference>
<keyword evidence="8" id="KW-0547">Nucleotide-binding</keyword>
<evidence type="ECO:0000256" key="3">
    <source>
        <dbReference type="ARBA" id="ARBA00012438"/>
    </source>
</evidence>
<dbReference type="FunFam" id="1.10.287.130:FF:000002">
    <property type="entry name" value="Two-component osmosensing histidine kinase"/>
    <property type="match status" value="1"/>
</dbReference>
<dbReference type="InterPro" id="IPR003594">
    <property type="entry name" value="HATPase_dom"/>
</dbReference>
<dbReference type="SMART" id="SM00091">
    <property type="entry name" value="PAS"/>
    <property type="match status" value="2"/>
</dbReference>
<dbReference type="Pfam" id="PF00512">
    <property type="entry name" value="HisKA"/>
    <property type="match status" value="1"/>
</dbReference>
<organism evidence="23 24">
    <name type="scientific">Pseudarcicella hirudinis</name>
    <dbReference type="NCBI Taxonomy" id="1079859"/>
    <lineage>
        <taxon>Bacteria</taxon>
        <taxon>Pseudomonadati</taxon>
        <taxon>Bacteroidota</taxon>
        <taxon>Cytophagia</taxon>
        <taxon>Cytophagales</taxon>
        <taxon>Flectobacillaceae</taxon>
        <taxon>Pseudarcicella</taxon>
    </lineage>
</organism>
<dbReference type="Pfam" id="PF08447">
    <property type="entry name" value="PAS_3"/>
    <property type="match status" value="2"/>
</dbReference>
<dbReference type="Gene3D" id="3.40.50.2300">
    <property type="match status" value="2"/>
</dbReference>
<dbReference type="Gene3D" id="1.10.287.130">
    <property type="match status" value="1"/>
</dbReference>
<keyword evidence="7" id="KW-0812">Transmembrane</keyword>
<dbReference type="PANTHER" id="PTHR45339:SF1">
    <property type="entry name" value="HYBRID SIGNAL TRANSDUCTION HISTIDINE KINASE J"/>
    <property type="match status" value="1"/>
</dbReference>